<feature type="transmembrane region" description="Helical" evidence="1">
    <location>
        <begin position="12"/>
        <end position="36"/>
    </location>
</feature>
<dbReference type="AlphaFoldDB" id="A0A8S3V329"/>
<evidence type="ECO:0000313" key="3">
    <source>
        <dbReference type="EMBL" id="CAG2250708.1"/>
    </source>
</evidence>
<evidence type="ECO:0000313" key="4">
    <source>
        <dbReference type="Proteomes" id="UP000683360"/>
    </source>
</evidence>
<name>A0A8S3V329_MYTED</name>
<feature type="domain" description="TIR" evidence="2">
    <location>
        <begin position="221"/>
        <end position="359"/>
    </location>
</feature>
<keyword evidence="1" id="KW-1133">Transmembrane helix</keyword>
<keyword evidence="4" id="KW-1185">Reference proteome</keyword>
<organism evidence="3 4">
    <name type="scientific">Mytilus edulis</name>
    <name type="common">Blue mussel</name>
    <dbReference type="NCBI Taxonomy" id="6550"/>
    <lineage>
        <taxon>Eukaryota</taxon>
        <taxon>Metazoa</taxon>
        <taxon>Spiralia</taxon>
        <taxon>Lophotrochozoa</taxon>
        <taxon>Mollusca</taxon>
        <taxon>Bivalvia</taxon>
        <taxon>Autobranchia</taxon>
        <taxon>Pteriomorphia</taxon>
        <taxon>Mytilida</taxon>
        <taxon>Mytiloidea</taxon>
        <taxon>Mytilidae</taxon>
        <taxon>Mytilinae</taxon>
        <taxon>Mytilus</taxon>
    </lineage>
</organism>
<dbReference type="SUPFAM" id="SSF52200">
    <property type="entry name" value="Toll/Interleukin receptor TIR domain"/>
    <property type="match status" value="1"/>
</dbReference>
<dbReference type="GO" id="GO:0007165">
    <property type="term" value="P:signal transduction"/>
    <property type="evidence" value="ECO:0007669"/>
    <property type="project" value="InterPro"/>
</dbReference>
<protein>
    <recommendedName>
        <fullName evidence="2">TIR domain-containing protein</fullName>
    </recommendedName>
</protein>
<dbReference type="InterPro" id="IPR000157">
    <property type="entry name" value="TIR_dom"/>
</dbReference>
<dbReference type="Proteomes" id="UP000683360">
    <property type="component" value="Unassembled WGS sequence"/>
</dbReference>
<evidence type="ECO:0000259" key="2">
    <source>
        <dbReference type="PROSITE" id="PS50104"/>
    </source>
</evidence>
<dbReference type="InterPro" id="IPR035897">
    <property type="entry name" value="Toll_tir_struct_dom_sf"/>
</dbReference>
<dbReference type="PROSITE" id="PS50104">
    <property type="entry name" value="TIR"/>
    <property type="match status" value="1"/>
</dbReference>
<gene>
    <name evidence="3" type="ORF">MEDL_62385</name>
</gene>
<accession>A0A8S3V329</accession>
<keyword evidence="1" id="KW-0472">Membrane</keyword>
<evidence type="ECO:0000256" key="1">
    <source>
        <dbReference type="SAM" id="Phobius"/>
    </source>
</evidence>
<proteinExistence type="predicted"/>
<dbReference type="PANTHER" id="PTHR47508:SF3">
    <property type="entry name" value="TIR DOMAIN-CONTAINING PROTEIN"/>
    <property type="match status" value="1"/>
</dbReference>
<keyword evidence="1" id="KW-0812">Transmembrane</keyword>
<sequence>MKVIKEHKMDYFHVCFTFFTWKSIYGSISIVGYGSLQLNSPFLLACYIPSFNSGATWSNTNLSSMTCTSDGFCQTPTIGNSNFTANESGIFVEIDTLLEKDDNIEWTCFYDSKSISYTVKIALHSSRKDLMTGSKLSRQNYWFLKHNTWPISCKQESQLTVIDIIEDSCLIVDVQTFLTPSNSPLTPSPQPRKKIKGTRHLSFRTSKDLDRNQIADSSMTDEKQILISYVRADAAHHALILKQELSSLGFSVYLDVHEITSGVDWQDSLNDAVRNCQVFVPLVTPKYGETLWTNREIKLADVLGKYIIPVSFLSDWPPPCLAIQFSTTQYISWTTNNTDNNKDIFTWKSKDLKCVAKQIAEKVQKFMNTDTDLPSLIKRKTVVKSCPCVHSSNPQATVENREGNPLVVICVHPQQSTLAVGMKELLARHKFEKTLYVYLINFQFIENGIKPGTIELQNRQIFQEQADEAGVIVLILSQQFILSRTCQQQVFYCEQRKKLVPVLYGDFVIPGWLTVLTGHHVLMNADKYKVQLIGRVEELLISTEYDRNSSIENCVREIKSTVSSRLSVYITGSSSLNTDMTEKICRSIGTCLASIDNIVIGTGSGYGVEDMVAQSFYQESQRMWKTNNKVLHLHTKNQQTELKNYGMTTQVRHEDFSAIVASVFDICIVIRGNLEISNLIDSFIWNEKMVIPVLCQDLAQILKKPQDISENDWSILSSAMETPEQIGQVLKSVILQNSTERLSEQISSINVPTTSPNTALRKMTTVLLP</sequence>
<dbReference type="Gene3D" id="3.40.50.10140">
    <property type="entry name" value="Toll/interleukin-1 receptor homology (TIR) domain"/>
    <property type="match status" value="1"/>
</dbReference>
<dbReference type="Pfam" id="PF13676">
    <property type="entry name" value="TIR_2"/>
    <property type="match status" value="1"/>
</dbReference>
<dbReference type="PANTHER" id="PTHR47508">
    <property type="entry name" value="SAM DOMAIN-CONTAINING PROTEIN-RELATED"/>
    <property type="match status" value="1"/>
</dbReference>
<reference evidence="3" key="1">
    <citation type="submission" date="2021-03" db="EMBL/GenBank/DDBJ databases">
        <authorList>
            <person name="Bekaert M."/>
        </authorList>
    </citation>
    <scope>NUCLEOTIDE SEQUENCE</scope>
</reference>
<comment type="caution">
    <text evidence="3">The sequence shown here is derived from an EMBL/GenBank/DDBJ whole genome shotgun (WGS) entry which is preliminary data.</text>
</comment>
<dbReference type="OrthoDB" id="10062307at2759"/>
<dbReference type="EMBL" id="CAJPWZ010003060">
    <property type="protein sequence ID" value="CAG2250708.1"/>
    <property type="molecule type" value="Genomic_DNA"/>
</dbReference>